<comment type="caution">
    <text evidence="2">The sequence shown here is derived from an EMBL/GenBank/DDBJ whole genome shotgun (WGS) entry which is preliminary data.</text>
</comment>
<dbReference type="RefSeq" id="WP_211310668.1">
    <property type="nucleotide sequence ID" value="NZ_QTUC01000001.1"/>
</dbReference>
<evidence type="ECO:0000313" key="2">
    <source>
        <dbReference type="EMBL" id="REF38250.1"/>
    </source>
</evidence>
<evidence type="ECO:0000256" key="1">
    <source>
        <dbReference type="SAM" id="MobiDB-lite"/>
    </source>
</evidence>
<feature type="region of interest" description="Disordered" evidence="1">
    <location>
        <begin position="66"/>
        <end position="99"/>
    </location>
</feature>
<reference evidence="2 3" key="1">
    <citation type="submission" date="2018-08" db="EMBL/GenBank/DDBJ databases">
        <title>Sequencing the genomes of 1000 actinobacteria strains.</title>
        <authorList>
            <person name="Klenk H.-P."/>
        </authorList>
    </citation>
    <scope>NUCLEOTIDE SEQUENCE [LARGE SCALE GENOMIC DNA]</scope>
    <source>
        <strain evidence="2 3">DSM 22891</strain>
    </source>
</reference>
<protein>
    <submittedName>
        <fullName evidence="2">Uncharacterized protein</fullName>
    </submittedName>
</protein>
<dbReference type="AlphaFoldDB" id="A0A3D9VDL8"/>
<proteinExistence type="predicted"/>
<dbReference type="InterPro" id="IPR046165">
    <property type="entry name" value="DUF6167"/>
</dbReference>
<gene>
    <name evidence="2" type="ORF">DFJ64_3725</name>
</gene>
<dbReference type="Pfam" id="PF19664">
    <property type="entry name" value="DUF6167"/>
    <property type="match status" value="1"/>
</dbReference>
<accession>A0A3D9VDL8</accession>
<name>A0A3D9VDL8_THECX</name>
<dbReference type="EMBL" id="QTUC01000001">
    <property type="protein sequence ID" value="REF38250.1"/>
    <property type="molecule type" value="Genomic_DNA"/>
</dbReference>
<organism evidence="2 3">
    <name type="scientific">Thermasporomyces composti</name>
    <dbReference type="NCBI Taxonomy" id="696763"/>
    <lineage>
        <taxon>Bacteria</taxon>
        <taxon>Bacillati</taxon>
        <taxon>Actinomycetota</taxon>
        <taxon>Actinomycetes</taxon>
        <taxon>Propionibacteriales</taxon>
        <taxon>Nocardioidaceae</taxon>
        <taxon>Thermasporomyces</taxon>
    </lineage>
</organism>
<keyword evidence="3" id="KW-1185">Reference proteome</keyword>
<evidence type="ECO:0000313" key="3">
    <source>
        <dbReference type="Proteomes" id="UP000256485"/>
    </source>
</evidence>
<dbReference type="Proteomes" id="UP000256485">
    <property type="component" value="Unassembled WGS sequence"/>
</dbReference>
<sequence>MKRLFWVAVGATVGVLVVRRLSRSAEQFTPQGLARQIAELGAAIRAFGEEVRAGMAAREEELRSALALDEPHPNGSAGIDADAAERLARDPNATWKDTH</sequence>